<dbReference type="EMBL" id="OCMT01000004">
    <property type="protein sequence ID" value="SOD20121.1"/>
    <property type="molecule type" value="Genomic_DNA"/>
</dbReference>
<evidence type="ECO:0000313" key="2">
    <source>
        <dbReference type="EMBL" id="SOD20121.1"/>
    </source>
</evidence>
<dbReference type="Proteomes" id="UP000219281">
    <property type="component" value="Unassembled WGS sequence"/>
</dbReference>
<keyword evidence="1" id="KW-0472">Membrane</keyword>
<proteinExistence type="predicted"/>
<feature type="transmembrane region" description="Helical" evidence="1">
    <location>
        <begin position="53"/>
        <end position="73"/>
    </location>
</feature>
<protein>
    <submittedName>
        <fullName evidence="2">Uncharacterized protein</fullName>
    </submittedName>
</protein>
<gene>
    <name evidence="2" type="ORF">SAMN06297358_3833</name>
</gene>
<name>A0A286ADY9_9SPHI</name>
<sequence>MLNSDNFKQKSPQQRFLFILGVTMIVLFCTLAAIVVFWGELINLDPQKFPQKYRIAFGVVLIIYAAIRFFRILRDNKSE</sequence>
<keyword evidence="1" id="KW-1133">Transmembrane helix</keyword>
<reference evidence="3" key="1">
    <citation type="submission" date="2017-09" db="EMBL/GenBank/DDBJ databases">
        <authorList>
            <person name="Varghese N."/>
            <person name="Submissions S."/>
        </authorList>
    </citation>
    <scope>NUCLEOTIDE SEQUENCE [LARGE SCALE GENOMIC DNA]</scope>
    <source>
        <strain evidence="3">CGMCC 1.12803</strain>
    </source>
</reference>
<evidence type="ECO:0000256" key="1">
    <source>
        <dbReference type="SAM" id="Phobius"/>
    </source>
</evidence>
<accession>A0A286ADY9</accession>
<keyword evidence="3" id="KW-1185">Reference proteome</keyword>
<dbReference type="AlphaFoldDB" id="A0A286ADY9"/>
<keyword evidence="1" id="KW-0812">Transmembrane</keyword>
<evidence type="ECO:0000313" key="3">
    <source>
        <dbReference type="Proteomes" id="UP000219281"/>
    </source>
</evidence>
<organism evidence="2 3">
    <name type="scientific">Pedobacter xixiisoli</name>
    <dbReference type="NCBI Taxonomy" id="1476464"/>
    <lineage>
        <taxon>Bacteria</taxon>
        <taxon>Pseudomonadati</taxon>
        <taxon>Bacteroidota</taxon>
        <taxon>Sphingobacteriia</taxon>
        <taxon>Sphingobacteriales</taxon>
        <taxon>Sphingobacteriaceae</taxon>
        <taxon>Pedobacter</taxon>
    </lineage>
</organism>
<feature type="transmembrane region" description="Helical" evidence="1">
    <location>
        <begin position="16"/>
        <end position="38"/>
    </location>
</feature>